<evidence type="ECO:0000259" key="2">
    <source>
        <dbReference type="Pfam" id="PF14690"/>
    </source>
</evidence>
<feature type="domain" description="Transposase IS204/IS1001/IS1096/IS1165 DDE" evidence="1">
    <location>
        <begin position="155"/>
        <end position="401"/>
    </location>
</feature>
<dbReference type="NCBIfam" id="NF033550">
    <property type="entry name" value="transpos_ISL3"/>
    <property type="match status" value="1"/>
</dbReference>
<dbReference type="AlphaFoldDB" id="A0A7G9YFE7"/>
<proteinExistence type="predicted"/>
<evidence type="ECO:0000313" key="3">
    <source>
        <dbReference type="EMBL" id="QNO46731.1"/>
    </source>
</evidence>
<organism evidence="3">
    <name type="scientific">Candidatus Methanogaster sp. ANME-2c ERB4</name>
    <dbReference type="NCBI Taxonomy" id="2759911"/>
    <lineage>
        <taxon>Archaea</taxon>
        <taxon>Methanobacteriati</taxon>
        <taxon>Methanobacteriota</taxon>
        <taxon>Stenosarchaea group</taxon>
        <taxon>Methanomicrobia</taxon>
        <taxon>Methanosarcinales</taxon>
        <taxon>ANME-2 cluster</taxon>
        <taxon>Candidatus Methanogasteraceae</taxon>
        <taxon>Candidatus Methanogaster</taxon>
    </lineage>
</organism>
<dbReference type="PANTHER" id="PTHR33498">
    <property type="entry name" value="TRANSPOSASE FOR INSERTION SEQUENCE ELEMENT IS1557"/>
    <property type="match status" value="1"/>
</dbReference>
<dbReference type="InterPro" id="IPR047951">
    <property type="entry name" value="Transpos_ISL3"/>
</dbReference>
<dbReference type="Pfam" id="PF01610">
    <property type="entry name" value="DDE_Tnp_ISL3"/>
    <property type="match status" value="1"/>
</dbReference>
<reference evidence="3" key="1">
    <citation type="submission" date="2020-06" db="EMBL/GenBank/DDBJ databases">
        <title>Unique genomic features of the anaerobic methanotrophic archaea.</title>
        <authorList>
            <person name="Chadwick G.L."/>
            <person name="Skennerton C.T."/>
            <person name="Laso-Perez R."/>
            <person name="Leu A.O."/>
            <person name="Speth D.R."/>
            <person name="Yu H."/>
            <person name="Morgan-Lang C."/>
            <person name="Hatzenpichler R."/>
            <person name="Goudeau D."/>
            <person name="Malmstrom R."/>
            <person name="Brazelton W.J."/>
            <person name="Woyke T."/>
            <person name="Hallam S.J."/>
            <person name="Tyson G.W."/>
            <person name="Wegener G."/>
            <person name="Boetius A."/>
            <person name="Orphan V."/>
        </authorList>
    </citation>
    <scope>NUCLEOTIDE SEQUENCE</scope>
</reference>
<dbReference type="Pfam" id="PF14690">
    <property type="entry name" value="Zn_ribbon_ISL3"/>
    <property type="match status" value="1"/>
</dbReference>
<feature type="domain" description="Transposase IS204/IS1001/IS1096/IS1165 zinc-finger" evidence="2">
    <location>
        <begin position="37"/>
        <end position="82"/>
    </location>
</feature>
<sequence>MDIIEKLLDIPNTAIESIEVTEESDVVITVRSTIDGTRCHKCGRKINKLHGHGEAITLRHLSILGRKTYIRIRPARYRCTHCEGKPTTTQKLHWYKERSSCTIAYEEHILLQLVNSTVSDVSMKEDIGYETVMGAIQCHIEDAVNWDEIERLNVIGLDEIALKKGHKDFVVIVTARDCDKITILAVLNDRKKSTVKAFLSSIPERLKKTVTTVCSDMYDGYINAAKEVFGEDVVVVIDRFHVAKLYRGGLDNLRKKEIARLGAELAEEEYKKLKGVMWLLRKNAKDLVDEELEVLERLFKYSPMLEIAYKLHNDLTDIFDSDISKSEAQVKIDDWIDKAIKSGLTCFNNFLSTLDTRMCEIVNYFISRQTSGFVEGLNNKIKVTKRRCYGIFNVKHLFQRIHLDIEGYSLFT</sequence>
<protein>
    <recommendedName>
        <fullName evidence="4">Transposase IS204/IS1001/IS1096/IS1165 DDE domain-containing protein</fullName>
    </recommendedName>
</protein>
<dbReference type="InterPro" id="IPR002560">
    <property type="entry name" value="Transposase_DDE"/>
</dbReference>
<evidence type="ECO:0000259" key="1">
    <source>
        <dbReference type="Pfam" id="PF01610"/>
    </source>
</evidence>
<dbReference type="PANTHER" id="PTHR33498:SF1">
    <property type="entry name" value="TRANSPOSASE FOR INSERTION SEQUENCE ELEMENT IS1557"/>
    <property type="match status" value="1"/>
</dbReference>
<name>A0A7G9YFE7_9EURY</name>
<evidence type="ECO:0008006" key="4">
    <source>
        <dbReference type="Google" id="ProtNLM"/>
    </source>
</evidence>
<dbReference type="EMBL" id="MT631216">
    <property type="protein sequence ID" value="QNO46731.1"/>
    <property type="molecule type" value="Genomic_DNA"/>
</dbReference>
<gene>
    <name evidence="3" type="ORF">EIOBDEGA_00019</name>
</gene>
<dbReference type="InterPro" id="IPR029261">
    <property type="entry name" value="Transposase_Znf"/>
</dbReference>
<accession>A0A7G9YFE7</accession>